<accession>A0A0B1PHE1</accession>
<reference evidence="3 4" key="1">
    <citation type="journal article" date="2014" name="BMC Genomics">
        <title>Adaptive genomic structural variation in the grape powdery mildew pathogen, Erysiphe necator.</title>
        <authorList>
            <person name="Jones L."/>
            <person name="Riaz S."/>
            <person name="Morales-Cruz A."/>
            <person name="Amrine K.C."/>
            <person name="McGuire B."/>
            <person name="Gubler W.D."/>
            <person name="Walker M.A."/>
            <person name="Cantu D."/>
        </authorList>
    </citation>
    <scope>NUCLEOTIDE SEQUENCE [LARGE SCALE GENOMIC DNA]</scope>
    <source>
        <strain evidence="4">c</strain>
    </source>
</reference>
<comment type="caution">
    <text evidence="3">The sequence shown here is derived from an EMBL/GenBank/DDBJ whole genome shotgun (WGS) entry which is preliminary data.</text>
</comment>
<dbReference type="Proteomes" id="UP000030854">
    <property type="component" value="Unassembled WGS sequence"/>
</dbReference>
<organism evidence="3 4">
    <name type="scientific">Uncinula necator</name>
    <name type="common">Grape powdery mildew</name>
    <dbReference type="NCBI Taxonomy" id="52586"/>
    <lineage>
        <taxon>Eukaryota</taxon>
        <taxon>Fungi</taxon>
        <taxon>Dikarya</taxon>
        <taxon>Ascomycota</taxon>
        <taxon>Pezizomycotina</taxon>
        <taxon>Leotiomycetes</taxon>
        <taxon>Erysiphales</taxon>
        <taxon>Erysiphaceae</taxon>
        <taxon>Erysiphe</taxon>
    </lineage>
</organism>
<name>A0A0B1PHE1_UNCNE</name>
<dbReference type="Gene3D" id="1.20.58.80">
    <property type="entry name" value="Phosphotransferase system, lactose/cellobiose-type IIA subunit"/>
    <property type="match status" value="1"/>
</dbReference>
<protein>
    <submittedName>
        <fullName evidence="3">Uncharacterized protein</fullName>
    </submittedName>
</protein>
<dbReference type="PANTHER" id="PTHR40130">
    <property type="entry name" value="EXPRESSED PROTEIN"/>
    <property type="match status" value="1"/>
</dbReference>
<keyword evidence="4" id="KW-1185">Reference proteome</keyword>
<dbReference type="HOGENOM" id="CLU_034666_0_0_1"/>
<gene>
    <name evidence="3" type="ORF">EV44_g3022</name>
</gene>
<feature type="compositionally biased region" description="Polar residues" evidence="2">
    <location>
        <begin position="116"/>
        <end position="135"/>
    </location>
</feature>
<dbReference type="STRING" id="52586.A0A0B1PHE1"/>
<dbReference type="OMA" id="FQHENPP"/>
<evidence type="ECO:0000313" key="4">
    <source>
        <dbReference type="Proteomes" id="UP000030854"/>
    </source>
</evidence>
<evidence type="ECO:0000313" key="3">
    <source>
        <dbReference type="EMBL" id="KHJ36246.1"/>
    </source>
</evidence>
<evidence type="ECO:0000256" key="2">
    <source>
        <dbReference type="SAM" id="MobiDB-lite"/>
    </source>
</evidence>
<keyword evidence="1" id="KW-0175">Coiled coil</keyword>
<feature type="coiled-coil region" evidence="1">
    <location>
        <begin position="454"/>
        <end position="488"/>
    </location>
</feature>
<dbReference type="PANTHER" id="PTHR40130:SF1">
    <property type="entry name" value="SPINDLE POLE BODY-ASSOCIATED PROTEIN CUT12 DOMAIN-CONTAINING PROTEIN"/>
    <property type="match status" value="1"/>
</dbReference>
<feature type="region of interest" description="Disordered" evidence="2">
    <location>
        <begin position="73"/>
        <end position="135"/>
    </location>
</feature>
<dbReference type="AlphaFoldDB" id="A0A0B1PHE1"/>
<dbReference type="EMBL" id="JNVN01000093">
    <property type="protein sequence ID" value="KHJ36246.1"/>
    <property type="molecule type" value="Genomic_DNA"/>
</dbReference>
<evidence type="ECO:0000256" key="1">
    <source>
        <dbReference type="SAM" id="Coils"/>
    </source>
</evidence>
<sequence>MENSPLTLAFDYARAASAATQASDVDLAISQHTLAAKEFSKAANSTGSTEAMRTLHLLECHHQRLSQLMRPASENNLSSTEDQEVQKAVIKRSTPSTVVAELRGTKSDLGARSLSPHRTSQTLQQSRRFPPRNLSSSIASNLATARGIRANYTSQSLSPSISKNLTPASLEALSRRDGRKSSVPTISEHPNLIYSTSTVSSKKNQLKSESLTIAQNPRSDEGFSRFYSTFENIVSKLTAPLAFAGLPLTIDESSFPGDSSNVKLPKSTPLSRERAPIDDLDLKKYFSRAALSASTRDEYGVNDSFYVVPVTGHTVSYAHILSFDQKEKRRMAVSRIPGNPDATTDLNDDEDFVDARETPMPYTSSIQRDNSKELSSREKDNKIEELTMENASLKTAIDKLSKRLHTFEISAQYNSMALAESMRMMRDFSPARKEIDKGTEIKIYQDEKSLRERVRELEETMRIRARENDNLKKEKEKLMGIVTRYRERWEKLKEGAKSRRDGKDVGAVDVKENITA</sequence>
<feature type="region of interest" description="Disordered" evidence="2">
    <location>
        <begin position="493"/>
        <end position="516"/>
    </location>
</feature>
<feature type="coiled-coil region" evidence="1">
    <location>
        <begin position="376"/>
        <end position="403"/>
    </location>
</feature>
<proteinExistence type="predicted"/>